<evidence type="ECO:0000256" key="2">
    <source>
        <dbReference type="ARBA" id="ARBA00022692"/>
    </source>
</evidence>
<name>A0A562LKL9_9GAMM</name>
<protein>
    <submittedName>
        <fullName evidence="6">Membrane protein required for colicin V production</fullName>
    </submittedName>
</protein>
<dbReference type="EMBL" id="VLKP01000010">
    <property type="protein sequence ID" value="TWI08164.1"/>
    <property type="molecule type" value="Genomic_DNA"/>
</dbReference>
<comment type="subcellular location">
    <subcellularLocation>
        <location evidence="1">Membrane</location>
        <topology evidence="1">Multi-pass membrane protein</topology>
    </subcellularLocation>
</comment>
<dbReference type="InterPro" id="IPR052719">
    <property type="entry name" value="CvpA-like"/>
</dbReference>
<gene>
    <name evidence="6" type="ORF">IP93_02400</name>
</gene>
<organism evidence="6 7">
    <name type="scientific">Aerolutibacter ruishenii</name>
    <dbReference type="NCBI Taxonomy" id="686800"/>
    <lineage>
        <taxon>Bacteria</taxon>
        <taxon>Pseudomonadati</taxon>
        <taxon>Pseudomonadota</taxon>
        <taxon>Gammaproteobacteria</taxon>
        <taxon>Lysobacterales</taxon>
        <taxon>Lysobacteraceae</taxon>
        <taxon>Aerolutibacter</taxon>
    </lineage>
</organism>
<feature type="transmembrane region" description="Helical" evidence="5">
    <location>
        <begin position="106"/>
        <end position="126"/>
    </location>
</feature>
<evidence type="ECO:0000256" key="5">
    <source>
        <dbReference type="SAM" id="Phobius"/>
    </source>
</evidence>
<dbReference type="AlphaFoldDB" id="A0A562LKL9"/>
<accession>A0A562LKL9</accession>
<evidence type="ECO:0000256" key="4">
    <source>
        <dbReference type="ARBA" id="ARBA00023136"/>
    </source>
</evidence>
<dbReference type="PANTHER" id="PTHR36926:SF1">
    <property type="entry name" value="COLICIN V PRODUCTION PROTEIN"/>
    <property type="match status" value="1"/>
</dbReference>
<evidence type="ECO:0000313" key="6">
    <source>
        <dbReference type="EMBL" id="TWI08164.1"/>
    </source>
</evidence>
<feature type="transmembrane region" description="Helical" evidence="5">
    <location>
        <begin position="64"/>
        <end position="85"/>
    </location>
</feature>
<reference evidence="6 7" key="1">
    <citation type="journal article" date="2015" name="Stand. Genomic Sci.">
        <title>Genomic Encyclopedia of Bacterial and Archaeal Type Strains, Phase III: the genomes of soil and plant-associated and newly described type strains.</title>
        <authorList>
            <person name="Whitman W.B."/>
            <person name="Woyke T."/>
            <person name="Klenk H.P."/>
            <person name="Zhou Y."/>
            <person name="Lilburn T.G."/>
            <person name="Beck B.J."/>
            <person name="De Vos P."/>
            <person name="Vandamme P."/>
            <person name="Eisen J.A."/>
            <person name="Garrity G."/>
            <person name="Hugenholtz P."/>
            <person name="Kyrpides N.C."/>
        </authorList>
    </citation>
    <scope>NUCLEOTIDE SEQUENCE [LARGE SCALE GENOMIC DNA]</scope>
    <source>
        <strain evidence="6 7">CGMCC 1.10136</strain>
    </source>
</reference>
<keyword evidence="3 5" id="KW-1133">Transmembrane helix</keyword>
<dbReference type="Pfam" id="PF02674">
    <property type="entry name" value="Colicin_V"/>
    <property type="match status" value="1"/>
</dbReference>
<keyword evidence="7" id="KW-1185">Reference proteome</keyword>
<keyword evidence="4 5" id="KW-0472">Membrane</keyword>
<dbReference type="PANTHER" id="PTHR36926">
    <property type="entry name" value="COLICIN V PRODUCTION PROTEIN"/>
    <property type="match status" value="1"/>
</dbReference>
<keyword evidence="2 5" id="KW-0812">Transmembrane</keyword>
<dbReference type="InterPro" id="IPR003825">
    <property type="entry name" value="Colicin-V_CvpA"/>
</dbReference>
<comment type="caution">
    <text evidence="6">The sequence shown here is derived from an EMBL/GenBank/DDBJ whole genome shotgun (WGS) entry which is preliminary data.</text>
</comment>
<proteinExistence type="predicted"/>
<evidence type="ECO:0000313" key="7">
    <source>
        <dbReference type="Proteomes" id="UP000316471"/>
    </source>
</evidence>
<evidence type="ECO:0000256" key="3">
    <source>
        <dbReference type="ARBA" id="ARBA00022989"/>
    </source>
</evidence>
<dbReference type="GO" id="GO:0016020">
    <property type="term" value="C:membrane"/>
    <property type="evidence" value="ECO:0007669"/>
    <property type="project" value="UniProtKB-SubCell"/>
</dbReference>
<dbReference type="OrthoDB" id="9810601at2"/>
<evidence type="ECO:0000256" key="1">
    <source>
        <dbReference type="ARBA" id="ARBA00004141"/>
    </source>
</evidence>
<dbReference type="GO" id="GO:0009403">
    <property type="term" value="P:toxin biosynthetic process"/>
    <property type="evidence" value="ECO:0007669"/>
    <property type="project" value="InterPro"/>
</dbReference>
<sequence>MGAVDWVLLAIIGASALLGVMRGFIGVVASLVAWLLGAWVAFRHGGDVALLLASNGEPGAAELFGGYALAFIAVMVVVGVVGWLVRKLVQSAGLGGMDRMLGFMLGLVRGGFVACALVLILALTSLPREPQWRASPVVPVLVPGAQWLRGWLPDWVAAQVDFNGEGGASAPVSQDKAAALPAPAISG</sequence>
<dbReference type="RefSeq" id="WP_144815979.1">
    <property type="nucleotide sequence ID" value="NZ_VLKP01000010.1"/>
</dbReference>
<dbReference type="Proteomes" id="UP000316471">
    <property type="component" value="Unassembled WGS sequence"/>
</dbReference>